<name>A0A914NP47_MELIC</name>
<dbReference type="Proteomes" id="UP000887563">
    <property type="component" value="Unplaced"/>
</dbReference>
<dbReference type="AlphaFoldDB" id="A0A914NP47"/>
<proteinExistence type="predicted"/>
<keyword evidence="1" id="KW-1185">Reference proteome</keyword>
<reference evidence="2" key="1">
    <citation type="submission" date="2022-11" db="UniProtKB">
        <authorList>
            <consortium name="WormBaseParasite"/>
        </authorList>
    </citation>
    <scope>IDENTIFICATION</scope>
</reference>
<evidence type="ECO:0000313" key="1">
    <source>
        <dbReference type="Proteomes" id="UP000887563"/>
    </source>
</evidence>
<organism evidence="1 2">
    <name type="scientific">Meloidogyne incognita</name>
    <name type="common">Southern root-knot nematode worm</name>
    <name type="synonym">Oxyuris incognita</name>
    <dbReference type="NCBI Taxonomy" id="6306"/>
    <lineage>
        <taxon>Eukaryota</taxon>
        <taxon>Metazoa</taxon>
        <taxon>Ecdysozoa</taxon>
        <taxon>Nematoda</taxon>
        <taxon>Chromadorea</taxon>
        <taxon>Rhabditida</taxon>
        <taxon>Tylenchina</taxon>
        <taxon>Tylenchomorpha</taxon>
        <taxon>Tylenchoidea</taxon>
        <taxon>Meloidogynidae</taxon>
        <taxon>Meloidogyninae</taxon>
        <taxon>Meloidogyne</taxon>
        <taxon>Meloidogyne incognita group</taxon>
    </lineage>
</organism>
<protein>
    <submittedName>
        <fullName evidence="2">Uncharacterized protein</fullName>
    </submittedName>
</protein>
<sequence length="86" mass="9800">MVIDANKDAAKECVLRAKEAMKSNDMPRMQKLLRKAKQLDPSCDVSSILRNGQVLTIVLQIHNRMKKTTTTVILMTISTTRLMRQK</sequence>
<accession>A0A914NP47</accession>
<dbReference type="WBParaSite" id="Minc3s08587g42400">
    <property type="protein sequence ID" value="Minc3s08587g42400"/>
    <property type="gene ID" value="Minc3s08587g42400"/>
</dbReference>
<evidence type="ECO:0000313" key="2">
    <source>
        <dbReference type="WBParaSite" id="Minc3s08587g42400"/>
    </source>
</evidence>